<sequence length="111" mass="12969">ALISRIVIIEKSPILYDEIILRCIDDDPKKRPTAIEIEKILKFYEEAFSKTINSNAYKNMDLKQKNKGKMQGLIKEKISQNIVREIPIEIRNKKEQQPISDEPLNEKCQVN</sequence>
<proteinExistence type="predicted"/>
<dbReference type="Proteomes" id="UP000663889">
    <property type="component" value="Unassembled WGS sequence"/>
</dbReference>
<name>A0A814QTZ2_9BILA</name>
<evidence type="ECO:0008006" key="3">
    <source>
        <dbReference type="Google" id="ProtNLM"/>
    </source>
</evidence>
<evidence type="ECO:0000313" key="1">
    <source>
        <dbReference type="EMBL" id="CAF1124472.1"/>
    </source>
</evidence>
<comment type="caution">
    <text evidence="1">The sequence shown here is derived from an EMBL/GenBank/DDBJ whole genome shotgun (WGS) entry which is preliminary data.</text>
</comment>
<organism evidence="1 2">
    <name type="scientific">Rotaria sordida</name>
    <dbReference type="NCBI Taxonomy" id="392033"/>
    <lineage>
        <taxon>Eukaryota</taxon>
        <taxon>Metazoa</taxon>
        <taxon>Spiralia</taxon>
        <taxon>Gnathifera</taxon>
        <taxon>Rotifera</taxon>
        <taxon>Eurotatoria</taxon>
        <taxon>Bdelloidea</taxon>
        <taxon>Philodinida</taxon>
        <taxon>Philodinidae</taxon>
        <taxon>Rotaria</taxon>
    </lineage>
</organism>
<dbReference type="AlphaFoldDB" id="A0A814QTZ2"/>
<reference evidence="1" key="1">
    <citation type="submission" date="2021-02" db="EMBL/GenBank/DDBJ databases">
        <authorList>
            <person name="Nowell W R."/>
        </authorList>
    </citation>
    <scope>NUCLEOTIDE SEQUENCE</scope>
</reference>
<feature type="non-terminal residue" evidence="1">
    <location>
        <position position="1"/>
    </location>
</feature>
<evidence type="ECO:0000313" key="2">
    <source>
        <dbReference type="Proteomes" id="UP000663889"/>
    </source>
</evidence>
<dbReference type="Gene3D" id="1.10.510.10">
    <property type="entry name" value="Transferase(Phosphotransferase) domain 1"/>
    <property type="match status" value="1"/>
</dbReference>
<accession>A0A814QTZ2</accession>
<protein>
    <recommendedName>
        <fullName evidence="3">Serine-threonine/tyrosine-protein kinase catalytic domain-containing protein</fullName>
    </recommendedName>
</protein>
<dbReference type="EMBL" id="CAJNOU010000964">
    <property type="protein sequence ID" value="CAF1124472.1"/>
    <property type="molecule type" value="Genomic_DNA"/>
</dbReference>
<gene>
    <name evidence="1" type="ORF">SEV965_LOCUS17085</name>
</gene>